<comment type="caution">
    <text evidence="3">The sequence shown here is derived from an EMBL/GenBank/DDBJ whole genome shotgun (WGS) entry which is preliminary data.</text>
</comment>
<dbReference type="RefSeq" id="WP_378962682.1">
    <property type="nucleotide sequence ID" value="NZ_JBHRXC010000016.1"/>
</dbReference>
<dbReference type="Gene3D" id="3.90.226.10">
    <property type="entry name" value="2-enoyl-CoA Hydratase, Chain A, domain 1"/>
    <property type="match status" value="1"/>
</dbReference>
<dbReference type="InterPro" id="IPR029045">
    <property type="entry name" value="ClpP/crotonase-like_dom_sf"/>
</dbReference>
<feature type="signal peptide" evidence="1">
    <location>
        <begin position="1"/>
        <end position="20"/>
    </location>
</feature>
<gene>
    <name evidence="3" type="ORF">ACFOUY_18280</name>
</gene>
<evidence type="ECO:0000313" key="4">
    <source>
        <dbReference type="Proteomes" id="UP001595792"/>
    </source>
</evidence>
<accession>A0ABV8NQC8</accession>
<feature type="domain" description="Tail specific protease" evidence="2">
    <location>
        <begin position="252"/>
        <end position="458"/>
    </location>
</feature>
<dbReference type="SUPFAM" id="SSF52096">
    <property type="entry name" value="ClpP/crotonase"/>
    <property type="match status" value="1"/>
</dbReference>
<dbReference type="EMBL" id="JBHSBY010000141">
    <property type="protein sequence ID" value="MFC4198659.1"/>
    <property type="molecule type" value="Genomic_DNA"/>
</dbReference>
<dbReference type="InterPro" id="IPR005151">
    <property type="entry name" value="Tail-specific_protease"/>
</dbReference>
<feature type="chain" id="PRO_5047342367" evidence="1">
    <location>
        <begin position="21"/>
        <end position="472"/>
    </location>
</feature>
<evidence type="ECO:0000313" key="3">
    <source>
        <dbReference type="EMBL" id="MFC4198659.1"/>
    </source>
</evidence>
<name>A0ABV8NQC8_9SPHI</name>
<sequence length="472" mass="54089">MLKNYLCALILFTLALKAKADDCSCAINFDFMVKKVKKNYVGFYDKVTPANMKKFDRFTDSLSLVAKVSDKYQCSSLMREWLGFFRDKHMTAGIDATGFSADSIRKFYAADRKVSWSETDFSVYLVSNKKRIDSIEGIWGNTAGGYRVGIIRDDKNRNSFLAFTITADNIYWMPHQIKFEIQKNLGKYQTKHFRTKDHSYAYPMLYKNRDTLDFGIYGKWVKNPDDLPAKSTNIKTADLSPKFKVLDKEGALLSLPSFASLEFIKVMDTLLKQNEQVLKKTKHLIIDLRNNAGGSVLVYEKLIPYIYTSPIHKEGGMVLATKDNIEGGYSNLHPELSDSLQKYFRERLERLKDHQDRLYTIYPVDTLKLPSVEKYPERISVMVNRNTGSAAELFLLEAKQSTKVRLYGENSGGAIDYTEFIKAKMPCSFFVLYYPACKSLRLPEYPLDNIGIAPDVKVPAGISDWIDYVRKN</sequence>
<keyword evidence="1" id="KW-0732">Signal</keyword>
<evidence type="ECO:0000256" key="1">
    <source>
        <dbReference type="SAM" id="SignalP"/>
    </source>
</evidence>
<protein>
    <submittedName>
        <fullName evidence="3">S41 family peptidase</fullName>
    </submittedName>
</protein>
<organism evidence="3 4">
    <name type="scientific">Pedobacter jamesrossensis</name>
    <dbReference type="NCBI Taxonomy" id="1908238"/>
    <lineage>
        <taxon>Bacteria</taxon>
        <taxon>Pseudomonadati</taxon>
        <taxon>Bacteroidota</taxon>
        <taxon>Sphingobacteriia</taxon>
        <taxon>Sphingobacteriales</taxon>
        <taxon>Sphingobacteriaceae</taxon>
        <taxon>Pedobacter</taxon>
    </lineage>
</organism>
<proteinExistence type="predicted"/>
<evidence type="ECO:0000259" key="2">
    <source>
        <dbReference type="Pfam" id="PF03572"/>
    </source>
</evidence>
<reference evidence="4" key="1">
    <citation type="journal article" date="2019" name="Int. J. Syst. Evol. Microbiol.">
        <title>The Global Catalogue of Microorganisms (GCM) 10K type strain sequencing project: providing services to taxonomists for standard genome sequencing and annotation.</title>
        <authorList>
            <consortium name="The Broad Institute Genomics Platform"/>
            <consortium name="The Broad Institute Genome Sequencing Center for Infectious Disease"/>
            <person name="Wu L."/>
            <person name="Ma J."/>
        </authorList>
    </citation>
    <scope>NUCLEOTIDE SEQUENCE [LARGE SCALE GENOMIC DNA]</scope>
    <source>
        <strain evidence="4">CCM 8689</strain>
    </source>
</reference>
<dbReference type="Proteomes" id="UP001595792">
    <property type="component" value="Unassembled WGS sequence"/>
</dbReference>
<keyword evidence="4" id="KW-1185">Reference proteome</keyword>
<dbReference type="Pfam" id="PF03572">
    <property type="entry name" value="Peptidase_S41"/>
    <property type="match status" value="1"/>
</dbReference>